<dbReference type="PANTHER" id="PTHR30217:SF6">
    <property type="entry name" value="TRNA HYDROXYLATION PROTEIN P"/>
    <property type="match status" value="1"/>
</dbReference>
<dbReference type="InterPro" id="IPR032525">
    <property type="entry name" value="Peptidase_U32_C"/>
</dbReference>
<protein>
    <submittedName>
        <fullName evidence="6">Peptidase U32</fullName>
    </submittedName>
</protein>
<proteinExistence type="inferred from homology"/>
<dbReference type="PROSITE" id="PS01276">
    <property type="entry name" value="PEPTIDASE_U32"/>
    <property type="match status" value="1"/>
</dbReference>
<accession>A0ABM7PMV7</accession>
<dbReference type="Pfam" id="PF01136">
    <property type="entry name" value="Peptidase_U32"/>
    <property type="match status" value="1"/>
</dbReference>
<dbReference type="Pfam" id="PF16325">
    <property type="entry name" value="Peptidase_U32_C"/>
    <property type="match status" value="1"/>
</dbReference>
<dbReference type="RefSeq" id="WP_236889802.1">
    <property type="nucleotide sequence ID" value="NZ_AP024488.1"/>
</dbReference>
<evidence type="ECO:0000256" key="2">
    <source>
        <dbReference type="ARBA" id="ARBA00022801"/>
    </source>
</evidence>
<dbReference type="SUPFAM" id="SSF51366">
    <property type="entry name" value="Ribulose-phoshate binding barrel"/>
    <property type="match status" value="1"/>
</dbReference>
<evidence type="ECO:0000259" key="5">
    <source>
        <dbReference type="Pfam" id="PF16325"/>
    </source>
</evidence>
<reference evidence="6 7" key="1">
    <citation type="submission" date="2021-02" db="EMBL/GenBank/DDBJ databases">
        <title>Complete genome of Desulfoluna sp. strain ASN36.</title>
        <authorList>
            <person name="Takahashi A."/>
            <person name="Kojima H."/>
            <person name="Fukui M."/>
        </authorList>
    </citation>
    <scope>NUCLEOTIDE SEQUENCE [LARGE SCALE GENOMIC DNA]</scope>
    <source>
        <strain evidence="6 7">ASN36</strain>
    </source>
</reference>
<evidence type="ECO:0000313" key="6">
    <source>
        <dbReference type="EMBL" id="BCS98404.1"/>
    </source>
</evidence>
<dbReference type="InterPro" id="IPR001539">
    <property type="entry name" value="Peptidase_U32"/>
</dbReference>
<keyword evidence="1" id="KW-0645">Protease</keyword>
<name>A0ABM7PMV7_9BACT</name>
<dbReference type="Gene3D" id="2.40.30.10">
    <property type="entry name" value="Translation factors"/>
    <property type="match status" value="1"/>
</dbReference>
<keyword evidence="7" id="KW-1185">Reference proteome</keyword>
<organism evidence="6 7">
    <name type="scientific">Desulfoluna limicola</name>
    <dbReference type="NCBI Taxonomy" id="2810562"/>
    <lineage>
        <taxon>Bacteria</taxon>
        <taxon>Pseudomonadati</taxon>
        <taxon>Thermodesulfobacteriota</taxon>
        <taxon>Desulfobacteria</taxon>
        <taxon>Desulfobacterales</taxon>
        <taxon>Desulfolunaceae</taxon>
        <taxon>Desulfoluna</taxon>
    </lineage>
</organism>
<evidence type="ECO:0000256" key="3">
    <source>
        <dbReference type="ARBA" id="ARBA00038374"/>
    </source>
</evidence>
<evidence type="ECO:0000256" key="4">
    <source>
        <dbReference type="SAM" id="MobiDB-lite"/>
    </source>
</evidence>
<feature type="region of interest" description="Disordered" evidence="4">
    <location>
        <begin position="406"/>
        <end position="430"/>
    </location>
</feature>
<evidence type="ECO:0000313" key="7">
    <source>
        <dbReference type="Proteomes" id="UP001320148"/>
    </source>
</evidence>
<dbReference type="Proteomes" id="UP001320148">
    <property type="component" value="Chromosome"/>
</dbReference>
<dbReference type="EMBL" id="AP024488">
    <property type="protein sequence ID" value="BCS98404.1"/>
    <property type="molecule type" value="Genomic_DNA"/>
</dbReference>
<comment type="similarity">
    <text evidence="3">Belongs to the peptidase U32 family.</text>
</comment>
<evidence type="ECO:0000256" key="1">
    <source>
        <dbReference type="ARBA" id="ARBA00022670"/>
    </source>
</evidence>
<dbReference type="InterPro" id="IPR051454">
    <property type="entry name" value="RNA/ubiquinone_mod_enzymes"/>
</dbReference>
<sequence length="430" mass="47371">MTNRVELLAPAGNPEKLEIAVHYGADAVYLAGKAFSLRNFSGNFTLEEMRAGIRHAHAHGVKVYVACNVYARNDEMEAVREYLAELAEVKPDALIVADPAIFAAAREVAPDLDIHISTQSNTTSWGTARFWKSLGATRVNVARELPLTEIKGVVDHGGLEVEAFIHGAMCISYSGRCLLSSYLTNRDSNRGQCSHPCRWKYSVVEEMRPGHFHPVREDERGTYLFNSKDLCMIDHIPALIEGGIASLKIEGRMKGINYLASVVKTYREAIDAYYDAPEHYATRPEWTEELSRINSREYSTGFFFGHEKDTAPNYDDSRPGTIHRFAGKITAVEGNAATVQVRNKIVQGQEIEVLTRKGPARCDTIESITGRKGDEQEVAQPNTCVTVTLNGSYAPNDLIRIAEESTYGHAPGASRLPGGGGNDRPTKQPG</sequence>
<feature type="domain" description="Peptidase family U32 C-terminal" evidence="5">
    <location>
        <begin position="323"/>
        <end position="400"/>
    </location>
</feature>
<dbReference type="PANTHER" id="PTHR30217">
    <property type="entry name" value="PEPTIDASE U32 FAMILY"/>
    <property type="match status" value="1"/>
</dbReference>
<dbReference type="InterPro" id="IPR011060">
    <property type="entry name" value="RibuloseP-bd_barrel"/>
</dbReference>
<gene>
    <name evidence="6" type="ORF">DSLASN_40360</name>
</gene>
<keyword evidence="2" id="KW-0378">Hydrolase</keyword>